<comment type="caution">
    <text evidence="1">The sequence shown here is derived from an EMBL/GenBank/DDBJ whole genome shotgun (WGS) entry which is preliminary data.</text>
</comment>
<keyword evidence="2" id="KW-1185">Reference proteome</keyword>
<protein>
    <submittedName>
        <fullName evidence="1">Uncharacterized protein</fullName>
    </submittedName>
</protein>
<dbReference type="AlphaFoldDB" id="A0A8J2L1X7"/>
<proteinExistence type="predicted"/>
<sequence length="133" mass="14260">MEDEEEDMIVPTSNPVPMYTEVVVGGGGNHPGGGSIKASTGFLYTSPPCFHHYSPSVTPEGCPVKKKVTPEPLLQVFVHVTEQLIAFPVEGESYGKREEVGSTNCPLHAPNVVYTTGNGRENIIDKTDMAAQS</sequence>
<name>A0A8J2L1X7_9HEXA</name>
<accession>A0A8J2L1X7</accession>
<dbReference type="EMBL" id="CAJVCH010537711">
    <property type="protein sequence ID" value="CAG7825856.1"/>
    <property type="molecule type" value="Genomic_DNA"/>
</dbReference>
<evidence type="ECO:0000313" key="1">
    <source>
        <dbReference type="EMBL" id="CAG7825856.1"/>
    </source>
</evidence>
<evidence type="ECO:0000313" key="2">
    <source>
        <dbReference type="Proteomes" id="UP000708208"/>
    </source>
</evidence>
<organism evidence="1 2">
    <name type="scientific">Allacma fusca</name>
    <dbReference type="NCBI Taxonomy" id="39272"/>
    <lineage>
        <taxon>Eukaryota</taxon>
        <taxon>Metazoa</taxon>
        <taxon>Ecdysozoa</taxon>
        <taxon>Arthropoda</taxon>
        <taxon>Hexapoda</taxon>
        <taxon>Collembola</taxon>
        <taxon>Symphypleona</taxon>
        <taxon>Sminthuridae</taxon>
        <taxon>Allacma</taxon>
    </lineage>
</organism>
<reference evidence="1" key="1">
    <citation type="submission" date="2021-06" db="EMBL/GenBank/DDBJ databases">
        <authorList>
            <person name="Hodson N. C."/>
            <person name="Mongue J. A."/>
            <person name="Jaron S. K."/>
        </authorList>
    </citation>
    <scope>NUCLEOTIDE SEQUENCE</scope>
</reference>
<dbReference type="Proteomes" id="UP000708208">
    <property type="component" value="Unassembled WGS sequence"/>
</dbReference>
<gene>
    <name evidence="1" type="ORF">AFUS01_LOCUS35942</name>
</gene>